<sequence length="621" mass="67917">MRYLLVVVMMVVFSAFAKAQLGFCTGASSEDIFKETFGSGTTSGPPLSSMQTSYRFVNSGTQDGEYTISSNLRQLNSLHVVGDHTGDQDGKALIVNASFEPDQFFQTTINGLCGDTNYEFSAWIINLLDGSPNACAGIEIPVQVRFEIWDATDTNRLAEGVMQPRFAEDDPIWIQYGLTFTTSAGQNGCILKMINEGEGGCGNDLAIDDITFKTCGDAVELRDQNGEIASGRCGSDMAESIELSVNTQEAVFDSPEYQWQSSIDGENYDDIAGANNPVLITEMIEETTFYRIKIAEDAANLVGNECANISEAFQYTVTEVPIPIALESEVVVCEGEEGLLEVQANDGVEVAWFDQAVGGTPIVTASNSLRVSETGFYYAQNRDAATGCISDERAAIEFIIGEKPRLSGGTFLICPNEEIELNPMFTGNASYEWSSGEQSPSINVSTAGTYNVIVTNDAGCSDTATFEVREVVVPQILSIAEVDDVLTVVTNDGDFLYSFNEEPFQTSNNIEIANLLQVRIAVTDSNGCVIVRDVFNKLGIDQFFTPNGDGFNDTWTLGNIESFPDARVEIFDRYGKLVALIDADNNFWDGTINNEPLPSADYWYRIYYVNQEISGNFTLKR</sequence>
<dbReference type="Pfam" id="PF13585">
    <property type="entry name" value="CHU_C"/>
    <property type="match status" value="1"/>
</dbReference>
<evidence type="ECO:0000256" key="1">
    <source>
        <dbReference type="SAM" id="SignalP"/>
    </source>
</evidence>
<dbReference type="NCBIfam" id="TIGR04131">
    <property type="entry name" value="Bac_Flav_CTERM"/>
    <property type="match status" value="1"/>
</dbReference>
<evidence type="ECO:0000313" key="3">
    <source>
        <dbReference type="EMBL" id="AZQ44357.1"/>
    </source>
</evidence>
<feature type="chain" id="PRO_5019459452" evidence="1">
    <location>
        <begin position="20"/>
        <end position="621"/>
    </location>
</feature>
<evidence type="ECO:0000313" key="4">
    <source>
        <dbReference type="Proteomes" id="UP000279600"/>
    </source>
</evidence>
<dbReference type="RefSeq" id="WP_126447718.1">
    <property type="nucleotide sequence ID" value="NZ_CP034549.1"/>
</dbReference>
<name>A0A3S9MYX0_9FLAO</name>
<organism evidence="3 4">
    <name type="scientific">Nonlabens ponticola</name>
    <dbReference type="NCBI Taxonomy" id="2496866"/>
    <lineage>
        <taxon>Bacteria</taxon>
        <taxon>Pseudomonadati</taxon>
        <taxon>Bacteroidota</taxon>
        <taxon>Flavobacteriia</taxon>
        <taxon>Flavobacteriales</taxon>
        <taxon>Flavobacteriaceae</taxon>
        <taxon>Nonlabens</taxon>
    </lineage>
</organism>
<keyword evidence="1" id="KW-0732">Signal</keyword>
<dbReference type="AlphaFoldDB" id="A0A3S9MYX0"/>
<dbReference type="Proteomes" id="UP000279600">
    <property type="component" value="Chromosome"/>
</dbReference>
<reference evidence="3 4" key="1">
    <citation type="submission" date="2018-12" db="EMBL/GenBank/DDBJ databases">
        <title>Complete genome of Nonlabens sp. MJ115.</title>
        <authorList>
            <person name="Choi H.S."/>
            <person name="Jung J."/>
        </authorList>
    </citation>
    <scope>NUCLEOTIDE SEQUENCE [LARGE SCALE GENOMIC DNA]</scope>
    <source>
        <strain evidence="3 4">MJ115</strain>
    </source>
</reference>
<dbReference type="EMBL" id="CP034549">
    <property type="protein sequence ID" value="AZQ44357.1"/>
    <property type="molecule type" value="Genomic_DNA"/>
</dbReference>
<dbReference type="InterPro" id="IPR044023">
    <property type="entry name" value="Ig_7"/>
</dbReference>
<dbReference type="CDD" id="cd00146">
    <property type="entry name" value="PKD"/>
    <property type="match status" value="1"/>
</dbReference>
<dbReference type="Pfam" id="PF19081">
    <property type="entry name" value="Ig_7"/>
    <property type="match status" value="1"/>
</dbReference>
<gene>
    <name evidence="3" type="ORF">EJ995_08940</name>
</gene>
<evidence type="ECO:0000259" key="2">
    <source>
        <dbReference type="Pfam" id="PF19081"/>
    </source>
</evidence>
<keyword evidence="4" id="KW-1185">Reference proteome</keyword>
<dbReference type="KEGG" id="noj:EJ995_08940"/>
<dbReference type="OrthoDB" id="1652165at2"/>
<proteinExistence type="predicted"/>
<protein>
    <submittedName>
        <fullName evidence="3">T9SS type B sorting domain-containing protein</fullName>
    </submittedName>
</protein>
<accession>A0A3S9MYX0</accession>
<feature type="signal peptide" evidence="1">
    <location>
        <begin position="1"/>
        <end position="19"/>
    </location>
</feature>
<dbReference type="InterPro" id="IPR026341">
    <property type="entry name" value="T9SS_type_B"/>
</dbReference>
<feature type="domain" description="Ig-like" evidence="2">
    <location>
        <begin position="328"/>
        <end position="399"/>
    </location>
</feature>